<keyword evidence="6" id="KW-1185">Reference proteome</keyword>
<name>A0A086EFP3_9GAMM</name>
<protein>
    <recommendedName>
        <fullName evidence="2">RTX toxin-activating lysine-acyltransferase</fullName>
        <ecNumber evidence="2">2.3.1.-</ecNumber>
    </recommendedName>
</protein>
<organism evidence="4 5">
    <name type="scientific">Pectobacterium brasiliense</name>
    <dbReference type="NCBI Taxonomy" id="180957"/>
    <lineage>
        <taxon>Bacteria</taxon>
        <taxon>Pseudomonadati</taxon>
        <taxon>Pseudomonadota</taxon>
        <taxon>Gammaproteobacteria</taxon>
        <taxon>Enterobacterales</taxon>
        <taxon>Pectobacteriaceae</taxon>
        <taxon>Pectobacterium</taxon>
    </lineage>
</organism>
<dbReference type="GO" id="GO:0031640">
    <property type="term" value="P:killing of cells of another organism"/>
    <property type="evidence" value="ECO:0007669"/>
    <property type="project" value="UniProtKB-KW"/>
</dbReference>
<sequence>MKIPVNGYQLTAPLLGGQFSEAEALGAAVWLWMHSEQHRDIPLSVLPTLLLPAIKHQQFVIASRDDKPMFFLSWAWMDEEAEQRYLTGPGILVQPQDWTSGNRLWFRDWVAPFGDQQAFRRIVGGTLFPHLCGRALYHKGAERGQRVLQFRGDDVTQQQFRLWQQNTPLVA</sequence>
<evidence type="ECO:0000256" key="1">
    <source>
        <dbReference type="ARBA" id="ARBA00005686"/>
    </source>
</evidence>
<comment type="subcellular location">
    <subcellularLocation>
        <location evidence="2">Cytoplasm</location>
    </subcellularLocation>
</comment>
<dbReference type="RefSeq" id="WP_010295854.1">
    <property type="nucleotide sequence ID" value="NZ_BSWF01000006.1"/>
</dbReference>
<dbReference type="EMBL" id="CP065031">
    <property type="protein sequence ID" value="QPK25885.1"/>
    <property type="molecule type" value="Genomic_DNA"/>
</dbReference>
<dbReference type="InterPro" id="IPR003996">
    <property type="entry name" value="RTX_toxin-activating_protC_bac"/>
</dbReference>
<proteinExistence type="inferred from homology"/>
<reference evidence="4 5" key="2">
    <citation type="submission" date="2020-11" db="EMBL/GenBank/DDBJ databases">
        <title>Complete genome sequence of Pectobacterium brasiliense strain F126.</title>
        <authorList>
            <person name="Miroshnikov K."/>
            <person name="Vo T.N.H."/>
            <person name="Khodykina M.V."/>
            <person name="Kabanova A.P."/>
            <person name="Shneider M."/>
            <person name="Korzhenkov A."/>
            <person name="Toschakov S.V."/>
            <person name="Miroshnikov K.A."/>
            <person name="Ignatov A.N."/>
            <person name="Mikhailova Y.V."/>
            <person name="Shelenkov A."/>
            <person name="Yanushevich Y.G."/>
            <person name="Evseev P.V."/>
        </authorList>
    </citation>
    <scope>NUCLEOTIDE SEQUENCE [LARGE SCALE GENOMIC DNA]</scope>
    <source>
        <strain evidence="4 5">F126</strain>
    </source>
</reference>
<comment type="function">
    <text evidence="2">Involved in fatty acylation of protoxin at internal lysine residues, thereby converting it to the active toxin.</text>
</comment>
<evidence type="ECO:0000313" key="4">
    <source>
        <dbReference type="EMBL" id="QPK25885.1"/>
    </source>
</evidence>
<dbReference type="GO" id="GO:0016746">
    <property type="term" value="F:acyltransferase activity"/>
    <property type="evidence" value="ECO:0007669"/>
    <property type="project" value="UniProtKB-UniRule"/>
</dbReference>
<dbReference type="Proteomes" id="UP000762586">
    <property type="component" value="Unassembled WGS sequence"/>
</dbReference>
<accession>A0A086EFP3</accession>
<keyword evidence="2" id="KW-0204">Cytolysis</keyword>
<dbReference type="EMBL" id="JACGET010000013">
    <property type="protein sequence ID" value="MBN3106963.1"/>
    <property type="molecule type" value="Genomic_DNA"/>
</dbReference>
<dbReference type="KEGG" id="pbra:B5S52_10170"/>
<comment type="similarity">
    <text evidence="1 2">Belongs to the RTX toxin acyltransferase family.</text>
</comment>
<dbReference type="PRINTS" id="PR01489">
    <property type="entry name" value="RTXTOXINC"/>
</dbReference>
<dbReference type="EC" id="2.3.1.-" evidence="2"/>
<dbReference type="AlphaFoldDB" id="A0A086EFP3"/>
<keyword evidence="2" id="KW-0963">Cytoplasm</keyword>
<gene>
    <name evidence="4" type="ORF">F126LOC_008980</name>
    <name evidence="3" type="ORF">H4F48_12875</name>
</gene>
<evidence type="ECO:0000313" key="3">
    <source>
        <dbReference type="EMBL" id="MBN3106963.1"/>
    </source>
</evidence>
<reference evidence="3 6" key="1">
    <citation type="submission" date="2020-07" db="EMBL/GenBank/DDBJ databases">
        <title>A pangenomic view of the genus Pectobacterium provides insights into genome organization, phylogeny, and virulence.</title>
        <authorList>
            <person name="Jonkheer E."/>
            <person name="Brankovics B."/>
            <person name="Houwers I."/>
            <person name="Van Der Wolf J."/>
            <person name="Bonants P."/>
            <person name="Vreeburg R."/>
            <person name="Bollema R."/>
            <person name="De Haan J."/>
            <person name="Berke L."/>
            <person name="De Ridder D."/>
            <person name="Smit S."/>
            <person name="Van Der Lee T.A.J."/>
        </authorList>
    </citation>
    <scope>NUCLEOTIDE SEQUENCE [LARGE SCALE GENOMIC DNA]</scope>
    <source>
        <strain evidence="3 6">NAK:384</strain>
    </source>
</reference>
<dbReference type="GO" id="GO:0005737">
    <property type="term" value="C:cytoplasm"/>
    <property type="evidence" value="ECO:0007669"/>
    <property type="project" value="UniProtKB-SubCell"/>
</dbReference>
<dbReference type="GO" id="GO:0009404">
    <property type="term" value="P:toxin metabolic process"/>
    <property type="evidence" value="ECO:0007669"/>
    <property type="project" value="UniProtKB-UniRule"/>
</dbReference>
<evidence type="ECO:0000313" key="5">
    <source>
        <dbReference type="Proteomes" id="UP000269351"/>
    </source>
</evidence>
<keyword evidence="2 4" id="KW-0808">Transferase</keyword>
<dbReference type="Proteomes" id="UP000269351">
    <property type="component" value="Chromosome"/>
</dbReference>
<dbReference type="GeneID" id="93390529"/>
<keyword evidence="2 4" id="KW-0012">Acyltransferase</keyword>
<dbReference type="Pfam" id="PF02794">
    <property type="entry name" value="HlyC"/>
    <property type="match status" value="1"/>
</dbReference>
<evidence type="ECO:0000313" key="6">
    <source>
        <dbReference type="Proteomes" id="UP000762586"/>
    </source>
</evidence>
<evidence type="ECO:0000256" key="2">
    <source>
        <dbReference type="RuleBase" id="RU368102"/>
    </source>
</evidence>